<dbReference type="AlphaFoldDB" id="A0A8D0HMD9"/>
<evidence type="ECO:0000313" key="3">
    <source>
        <dbReference type="Proteomes" id="UP000694392"/>
    </source>
</evidence>
<name>A0A8D0HMD9_SPHPU</name>
<reference evidence="2" key="1">
    <citation type="submission" date="2025-08" db="UniProtKB">
        <authorList>
            <consortium name="Ensembl"/>
        </authorList>
    </citation>
    <scope>IDENTIFICATION</scope>
</reference>
<dbReference type="Proteomes" id="UP000694392">
    <property type="component" value="Unplaced"/>
</dbReference>
<protein>
    <submittedName>
        <fullName evidence="2">Uncharacterized protein</fullName>
    </submittedName>
</protein>
<feature type="region of interest" description="Disordered" evidence="1">
    <location>
        <begin position="43"/>
        <end position="66"/>
    </location>
</feature>
<dbReference type="GeneTree" id="ENSGT00970000194077"/>
<accession>A0A8D0HMD9</accession>
<dbReference type="Ensembl" id="ENSSPUT00000022691.1">
    <property type="protein sequence ID" value="ENSSPUP00000021282.1"/>
    <property type="gene ID" value="ENSSPUG00000016358.1"/>
</dbReference>
<organism evidence="2 3">
    <name type="scientific">Sphenodon punctatus</name>
    <name type="common">Tuatara</name>
    <name type="synonym">Hatteria punctata</name>
    <dbReference type="NCBI Taxonomy" id="8508"/>
    <lineage>
        <taxon>Eukaryota</taxon>
        <taxon>Metazoa</taxon>
        <taxon>Chordata</taxon>
        <taxon>Craniata</taxon>
        <taxon>Vertebrata</taxon>
        <taxon>Euteleostomi</taxon>
        <taxon>Lepidosauria</taxon>
        <taxon>Sphenodontia</taxon>
        <taxon>Sphenodontidae</taxon>
        <taxon>Sphenodon</taxon>
    </lineage>
</organism>
<keyword evidence="3" id="KW-1185">Reference proteome</keyword>
<evidence type="ECO:0000313" key="2">
    <source>
        <dbReference type="Ensembl" id="ENSSPUP00000021282.1"/>
    </source>
</evidence>
<proteinExistence type="predicted"/>
<reference evidence="2" key="2">
    <citation type="submission" date="2025-09" db="UniProtKB">
        <authorList>
            <consortium name="Ensembl"/>
        </authorList>
    </citation>
    <scope>IDENTIFICATION</scope>
</reference>
<evidence type="ECO:0000256" key="1">
    <source>
        <dbReference type="SAM" id="MobiDB-lite"/>
    </source>
</evidence>
<sequence>MVQTEVGLRRKIHEVTNSMFGVSRKKFVEGVDSDYHDENMYHSQSSMFSHRSEKDILASPSTSVKM</sequence>